<dbReference type="SUPFAM" id="SSF101898">
    <property type="entry name" value="NHL repeat"/>
    <property type="match status" value="1"/>
</dbReference>
<evidence type="ECO:0000313" key="3">
    <source>
        <dbReference type="EnsemblProtists" id="EKX39160"/>
    </source>
</evidence>
<evidence type="ECO:0000313" key="4">
    <source>
        <dbReference type="Proteomes" id="UP000011087"/>
    </source>
</evidence>
<name>L1ITJ8_GUITC</name>
<dbReference type="GO" id="GO:0043161">
    <property type="term" value="P:proteasome-mediated ubiquitin-dependent protein catabolic process"/>
    <property type="evidence" value="ECO:0007669"/>
    <property type="project" value="TreeGrafter"/>
</dbReference>
<dbReference type="GO" id="GO:0061630">
    <property type="term" value="F:ubiquitin protein ligase activity"/>
    <property type="evidence" value="ECO:0007669"/>
    <property type="project" value="TreeGrafter"/>
</dbReference>
<evidence type="ECO:0000256" key="1">
    <source>
        <dbReference type="ARBA" id="ARBA00022737"/>
    </source>
</evidence>
<dbReference type="CDD" id="cd05819">
    <property type="entry name" value="NHL"/>
    <property type="match status" value="1"/>
</dbReference>
<evidence type="ECO:0000313" key="2">
    <source>
        <dbReference type="EMBL" id="EKX39160.1"/>
    </source>
</evidence>
<dbReference type="AlphaFoldDB" id="L1ITJ8"/>
<dbReference type="EnsemblProtists" id="EKX39160">
    <property type="protein sequence ID" value="EKX39160"/>
    <property type="gene ID" value="GUITHDRAFT_114817"/>
</dbReference>
<reference evidence="3" key="3">
    <citation type="submission" date="2016-03" db="UniProtKB">
        <authorList>
            <consortium name="EnsemblProtists"/>
        </authorList>
    </citation>
    <scope>IDENTIFICATION</scope>
</reference>
<dbReference type="HOGENOM" id="CLU_008645_2_2_1"/>
<dbReference type="PANTHER" id="PTHR24104:SF25">
    <property type="entry name" value="PROTEIN LIN-41"/>
    <property type="match status" value="1"/>
</dbReference>
<dbReference type="GO" id="GO:0000209">
    <property type="term" value="P:protein polyubiquitination"/>
    <property type="evidence" value="ECO:0007669"/>
    <property type="project" value="TreeGrafter"/>
</dbReference>
<dbReference type="KEGG" id="gtt:GUITHDRAFT_114817"/>
<sequence length="281" mass="30920">MKVDEIFLVATSYAGRFQTPCHVALDKLGNIFSSDASSETIRVYRGQDGTLISKIRLKDSLKDQSPSTVKCIQGLVLDDEENIYVVDGFNHRILLLRSDGSLVRELGVSEDGRPMLSFPKGIDLADGGFIYVADAGNKRVVVMDRGGRFVRDIQSPQEMCNPCAVCVDEIGFVYVADAGLSSVFVFDVDGELINEFDGSSVLAISECRRHSEMFFEASEYEGAHVGENKLVCPLSITLGNDGLLYICDEGAHDIKVFTKQGHFVKKIGRHEFESCARLVDS</sequence>
<dbReference type="RefSeq" id="XP_005826140.1">
    <property type="nucleotide sequence ID" value="XM_005826083.1"/>
</dbReference>
<dbReference type="eggNOG" id="KOG2177">
    <property type="taxonomic scope" value="Eukaryota"/>
</dbReference>
<dbReference type="Proteomes" id="UP000011087">
    <property type="component" value="Unassembled WGS sequence"/>
</dbReference>
<reference evidence="2 4" key="1">
    <citation type="journal article" date="2012" name="Nature">
        <title>Algal genomes reveal evolutionary mosaicism and the fate of nucleomorphs.</title>
        <authorList>
            <consortium name="DOE Joint Genome Institute"/>
            <person name="Curtis B.A."/>
            <person name="Tanifuji G."/>
            <person name="Burki F."/>
            <person name="Gruber A."/>
            <person name="Irimia M."/>
            <person name="Maruyama S."/>
            <person name="Arias M.C."/>
            <person name="Ball S.G."/>
            <person name="Gile G.H."/>
            <person name="Hirakawa Y."/>
            <person name="Hopkins J.F."/>
            <person name="Kuo A."/>
            <person name="Rensing S.A."/>
            <person name="Schmutz J."/>
            <person name="Symeonidi A."/>
            <person name="Elias M."/>
            <person name="Eveleigh R.J."/>
            <person name="Herman E.K."/>
            <person name="Klute M.J."/>
            <person name="Nakayama T."/>
            <person name="Obornik M."/>
            <person name="Reyes-Prieto A."/>
            <person name="Armbrust E.V."/>
            <person name="Aves S.J."/>
            <person name="Beiko R.G."/>
            <person name="Coutinho P."/>
            <person name="Dacks J.B."/>
            <person name="Durnford D.G."/>
            <person name="Fast N.M."/>
            <person name="Green B.R."/>
            <person name="Grisdale C.J."/>
            <person name="Hempel F."/>
            <person name="Henrissat B."/>
            <person name="Hoppner M.P."/>
            <person name="Ishida K."/>
            <person name="Kim E."/>
            <person name="Koreny L."/>
            <person name="Kroth P.G."/>
            <person name="Liu Y."/>
            <person name="Malik S.B."/>
            <person name="Maier U.G."/>
            <person name="McRose D."/>
            <person name="Mock T."/>
            <person name="Neilson J.A."/>
            <person name="Onodera N.T."/>
            <person name="Poole A.M."/>
            <person name="Pritham E.J."/>
            <person name="Richards T.A."/>
            <person name="Rocap G."/>
            <person name="Roy S.W."/>
            <person name="Sarai C."/>
            <person name="Schaack S."/>
            <person name="Shirato S."/>
            <person name="Slamovits C.H."/>
            <person name="Spencer D.F."/>
            <person name="Suzuki S."/>
            <person name="Worden A.Z."/>
            <person name="Zauner S."/>
            <person name="Barry K."/>
            <person name="Bell C."/>
            <person name="Bharti A.K."/>
            <person name="Crow J.A."/>
            <person name="Grimwood J."/>
            <person name="Kramer R."/>
            <person name="Lindquist E."/>
            <person name="Lucas S."/>
            <person name="Salamov A."/>
            <person name="McFadden G.I."/>
            <person name="Lane C.E."/>
            <person name="Keeling P.J."/>
            <person name="Gray M.W."/>
            <person name="Grigoriev I.V."/>
            <person name="Archibald J.M."/>
        </authorList>
    </citation>
    <scope>NUCLEOTIDE SEQUENCE</scope>
    <source>
        <strain evidence="2 4">CCMP2712</strain>
    </source>
</reference>
<protein>
    <recommendedName>
        <fullName evidence="5">SMP-30/Gluconolactonase/LRE-like region domain-containing protein</fullName>
    </recommendedName>
</protein>
<dbReference type="OrthoDB" id="342730at2759"/>
<keyword evidence="1" id="KW-0677">Repeat</keyword>
<accession>L1ITJ8</accession>
<dbReference type="PANTHER" id="PTHR24104">
    <property type="entry name" value="E3 UBIQUITIN-PROTEIN LIGASE NHLRC1-RELATED"/>
    <property type="match status" value="1"/>
</dbReference>
<dbReference type="Gene3D" id="2.120.10.30">
    <property type="entry name" value="TolB, C-terminal domain"/>
    <property type="match status" value="1"/>
</dbReference>
<proteinExistence type="predicted"/>
<reference evidence="4" key="2">
    <citation type="submission" date="2012-11" db="EMBL/GenBank/DDBJ databases">
        <authorList>
            <person name="Kuo A."/>
            <person name="Curtis B.A."/>
            <person name="Tanifuji G."/>
            <person name="Burki F."/>
            <person name="Gruber A."/>
            <person name="Irimia M."/>
            <person name="Maruyama S."/>
            <person name="Arias M.C."/>
            <person name="Ball S.G."/>
            <person name="Gile G.H."/>
            <person name="Hirakawa Y."/>
            <person name="Hopkins J.F."/>
            <person name="Rensing S.A."/>
            <person name="Schmutz J."/>
            <person name="Symeonidi A."/>
            <person name="Elias M."/>
            <person name="Eveleigh R.J."/>
            <person name="Herman E.K."/>
            <person name="Klute M.J."/>
            <person name="Nakayama T."/>
            <person name="Obornik M."/>
            <person name="Reyes-Prieto A."/>
            <person name="Armbrust E.V."/>
            <person name="Aves S.J."/>
            <person name="Beiko R.G."/>
            <person name="Coutinho P."/>
            <person name="Dacks J.B."/>
            <person name="Durnford D.G."/>
            <person name="Fast N.M."/>
            <person name="Green B.R."/>
            <person name="Grisdale C."/>
            <person name="Hempe F."/>
            <person name="Henrissat B."/>
            <person name="Hoppner M.P."/>
            <person name="Ishida K.-I."/>
            <person name="Kim E."/>
            <person name="Koreny L."/>
            <person name="Kroth P.G."/>
            <person name="Liu Y."/>
            <person name="Malik S.-B."/>
            <person name="Maier U.G."/>
            <person name="McRose D."/>
            <person name="Mock T."/>
            <person name="Neilson J.A."/>
            <person name="Onodera N.T."/>
            <person name="Poole A.M."/>
            <person name="Pritham E.J."/>
            <person name="Richards T.A."/>
            <person name="Rocap G."/>
            <person name="Roy S.W."/>
            <person name="Sarai C."/>
            <person name="Schaack S."/>
            <person name="Shirato S."/>
            <person name="Slamovits C.H."/>
            <person name="Spencer D.F."/>
            <person name="Suzuki S."/>
            <person name="Worden A.Z."/>
            <person name="Zauner S."/>
            <person name="Barry K."/>
            <person name="Bell C."/>
            <person name="Bharti A.K."/>
            <person name="Crow J.A."/>
            <person name="Grimwood J."/>
            <person name="Kramer R."/>
            <person name="Lindquist E."/>
            <person name="Lucas S."/>
            <person name="Salamov A."/>
            <person name="McFadden G.I."/>
            <person name="Lane C.E."/>
            <person name="Keeling P.J."/>
            <person name="Gray M.W."/>
            <person name="Grigoriev I.V."/>
            <person name="Archibald J.M."/>
        </authorList>
    </citation>
    <scope>NUCLEOTIDE SEQUENCE</scope>
    <source>
        <strain evidence="4">CCMP2712</strain>
    </source>
</reference>
<dbReference type="InterPro" id="IPR011042">
    <property type="entry name" value="6-blade_b-propeller_TolB-like"/>
</dbReference>
<dbReference type="InterPro" id="IPR050952">
    <property type="entry name" value="TRIM-NHL_E3_ligases"/>
</dbReference>
<dbReference type="STRING" id="905079.L1ITJ8"/>
<dbReference type="PaxDb" id="55529-EKX39160"/>
<organism evidence="2">
    <name type="scientific">Guillardia theta (strain CCMP2712)</name>
    <name type="common">Cryptophyte</name>
    <dbReference type="NCBI Taxonomy" id="905079"/>
    <lineage>
        <taxon>Eukaryota</taxon>
        <taxon>Cryptophyceae</taxon>
        <taxon>Pyrenomonadales</taxon>
        <taxon>Geminigeraceae</taxon>
        <taxon>Guillardia</taxon>
    </lineage>
</organism>
<dbReference type="Pfam" id="PF01436">
    <property type="entry name" value="NHL"/>
    <property type="match status" value="1"/>
</dbReference>
<keyword evidence="4" id="KW-1185">Reference proteome</keyword>
<gene>
    <name evidence="2" type="ORF">GUITHDRAFT_114817</name>
</gene>
<dbReference type="EMBL" id="JH993042">
    <property type="protein sequence ID" value="EKX39160.1"/>
    <property type="molecule type" value="Genomic_DNA"/>
</dbReference>
<dbReference type="GO" id="GO:0008270">
    <property type="term" value="F:zinc ion binding"/>
    <property type="evidence" value="ECO:0007669"/>
    <property type="project" value="UniProtKB-KW"/>
</dbReference>
<evidence type="ECO:0008006" key="5">
    <source>
        <dbReference type="Google" id="ProtNLM"/>
    </source>
</evidence>
<dbReference type="GeneID" id="17295855"/>
<dbReference type="InterPro" id="IPR001258">
    <property type="entry name" value="NHL_repeat"/>
</dbReference>